<dbReference type="SUPFAM" id="SSF53098">
    <property type="entry name" value="Ribonuclease H-like"/>
    <property type="match status" value="1"/>
</dbReference>
<evidence type="ECO:0000259" key="1">
    <source>
        <dbReference type="PROSITE" id="PS50994"/>
    </source>
</evidence>
<dbReference type="AlphaFoldDB" id="A0A926Y3B3"/>
<gene>
    <name evidence="2" type="ORF">IC229_13725</name>
</gene>
<feature type="domain" description="Integrase catalytic" evidence="1">
    <location>
        <begin position="1"/>
        <end position="125"/>
    </location>
</feature>
<proteinExistence type="predicted"/>
<dbReference type="Gene3D" id="3.30.420.10">
    <property type="entry name" value="Ribonuclease H-like superfamily/Ribonuclease H"/>
    <property type="match status" value="1"/>
</dbReference>
<sequence length="125" mass="14453">MTTAPAARSRYILAWELCPCMQATDVERRVQVALKASSLTADQRPRMFSDNGSAFVSRYLKGESIEHIRSSPFHPMTQEKIERYHRSMKNVLLLEHYYSPDELRTRLTEWVDYYNRAGGPAPTLS</sequence>
<dbReference type="GO" id="GO:0003676">
    <property type="term" value="F:nucleic acid binding"/>
    <property type="evidence" value="ECO:0007669"/>
    <property type="project" value="InterPro"/>
</dbReference>
<name>A0A926Y3B3_9BACT</name>
<dbReference type="PROSITE" id="PS50994">
    <property type="entry name" value="INTEGRASE"/>
    <property type="match status" value="1"/>
</dbReference>
<dbReference type="Proteomes" id="UP000598820">
    <property type="component" value="Unassembled WGS sequence"/>
</dbReference>
<organism evidence="2 3">
    <name type="scientific">Spirosoma profusum</name>
    <dbReference type="NCBI Taxonomy" id="2771354"/>
    <lineage>
        <taxon>Bacteria</taxon>
        <taxon>Pseudomonadati</taxon>
        <taxon>Bacteroidota</taxon>
        <taxon>Cytophagia</taxon>
        <taxon>Cytophagales</taxon>
        <taxon>Cytophagaceae</taxon>
        <taxon>Spirosoma</taxon>
    </lineage>
</organism>
<comment type="caution">
    <text evidence="2">The sequence shown here is derived from an EMBL/GenBank/DDBJ whole genome shotgun (WGS) entry which is preliminary data.</text>
</comment>
<dbReference type="EMBL" id="JACWZY010000010">
    <property type="protein sequence ID" value="MBD2701705.1"/>
    <property type="molecule type" value="Genomic_DNA"/>
</dbReference>
<evidence type="ECO:0000313" key="2">
    <source>
        <dbReference type="EMBL" id="MBD2701705.1"/>
    </source>
</evidence>
<accession>A0A926Y3B3</accession>
<dbReference type="Pfam" id="PF13683">
    <property type="entry name" value="rve_3"/>
    <property type="match status" value="1"/>
</dbReference>
<evidence type="ECO:0000313" key="3">
    <source>
        <dbReference type="Proteomes" id="UP000598820"/>
    </source>
</evidence>
<dbReference type="GO" id="GO:0015074">
    <property type="term" value="P:DNA integration"/>
    <property type="evidence" value="ECO:0007669"/>
    <property type="project" value="InterPro"/>
</dbReference>
<keyword evidence="3" id="KW-1185">Reference proteome</keyword>
<dbReference type="InterPro" id="IPR001584">
    <property type="entry name" value="Integrase_cat-core"/>
</dbReference>
<reference evidence="2" key="1">
    <citation type="submission" date="2020-09" db="EMBL/GenBank/DDBJ databases">
        <authorList>
            <person name="Kim M.K."/>
        </authorList>
    </citation>
    <scope>NUCLEOTIDE SEQUENCE</scope>
    <source>
        <strain evidence="2">BT702</strain>
    </source>
</reference>
<protein>
    <submittedName>
        <fullName evidence="2">Transposase</fullName>
    </submittedName>
</protein>
<dbReference type="InterPro" id="IPR036397">
    <property type="entry name" value="RNaseH_sf"/>
</dbReference>
<dbReference type="InterPro" id="IPR012337">
    <property type="entry name" value="RNaseH-like_sf"/>
</dbReference>